<evidence type="ECO:0000313" key="2">
    <source>
        <dbReference type="Proteomes" id="UP000030152"/>
    </source>
</evidence>
<dbReference type="eggNOG" id="ENOG5032801">
    <property type="taxonomic scope" value="Bacteria"/>
</dbReference>
<dbReference type="Proteomes" id="UP000030152">
    <property type="component" value="Unassembled WGS sequence"/>
</dbReference>
<organism evidence="1 2">
    <name type="scientific">Flavobacterium rivuli WB 3.3-2 = DSM 21788</name>
    <dbReference type="NCBI Taxonomy" id="1121895"/>
    <lineage>
        <taxon>Bacteria</taxon>
        <taxon>Pseudomonadati</taxon>
        <taxon>Bacteroidota</taxon>
        <taxon>Flavobacteriia</taxon>
        <taxon>Flavobacteriales</taxon>
        <taxon>Flavobacteriaceae</taxon>
        <taxon>Flavobacterium</taxon>
    </lineage>
</organism>
<comment type="caution">
    <text evidence="1">The sequence shown here is derived from an EMBL/GenBank/DDBJ whole genome shotgun (WGS) entry which is preliminary data.</text>
</comment>
<dbReference type="STRING" id="1121895.GCA_000378485_01655"/>
<gene>
    <name evidence="1" type="ORF">Q765_04325</name>
</gene>
<accession>A0A0A2M7Z1</accession>
<dbReference type="OrthoDB" id="939755at2"/>
<dbReference type="AlphaFoldDB" id="A0A0A2M7Z1"/>
<protein>
    <recommendedName>
        <fullName evidence="3">SIR2-like domain-containing protein</fullName>
    </recommendedName>
</protein>
<evidence type="ECO:0000313" key="1">
    <source>
        <dbReference type="EMBL" id="KGO87726.1"/>
    </source>
</evidence>
<name>A0A0A2M7Z1_9FLAO</name>
<evidence type="ECO:0008006" key="3">
    <source>
        <dbReference type="Google" id="ProtNLM"/>
    </source>
</evidence>
<proteinExistence type="predicted"/>
<dbReference type="EMBL" id="JRLX01000003">
    <property type="protein sequence ID" value="KGO87726.1"/>
    <property type="molecule type" value="Genomic_DNA"/>
</dbReference>
<keyword evidence="2" id="KW-1185">Reference proteome</keyword>
<reference evidence="1 2" key="1">
    <citation type="submission" date="2013-09" db="EMBL/GenBank/DDBJ databases">
        <authorList>
            <person name="Zeng Z."/>
            <person name="Chen C."/>
        </authorList>
    </citation>
    <scope>NUCLEOTIDE SEQUENCE [LARGE SCALE GENOMIC DNA]</scope>
    <source>
        <strain evidence="1 2">WB 3.3-2</strain>
    </source>
</reference>
<sequence length="382" mass="45762">MAKITYYLGAGASYNSCPILNQQAELMMKLSQYELNFRKTNSFTINNATLTQKKNSRYNFEMKEFQNLGNEKEKILWYIGYFGKKASEFNTVDTYARKLFLTEQTEELRLLKMSVSVFFDLWENFYELRYKDLIPEKIYKPIDYRYTSLFSILLKKGLDNKIKMNDSFKFISWNYDLQLEKTFKSFLKDDEVQSLEDLNTFFFKFKIDNNLANDVYHLNGHRGFFLDRKKGTFELNIDNDFTAYWDHITGLFEDTKRGSADFDQYIKYAWEHNLNSELYREVEKVMYDTEILIIIGYSFPTFNREIDQHLFSHLNNNRIKKIIYQDPNANSAIIENLFQNPRNYKNKIEIINEENSLTWFHLPNEHFITQKSNYNMGTPGVY</sequence>
<dbReference type="RefSeq" id="WP_020212809.1">
    <property type="nucleotide sequence ID" value="NZ_JRLX01000003.1"/>
</dbReference>